<evidence type="ECO:0000313" key="1">
    <source>
        <dbReference type="EMBL" id="SFS61366.1"/>
    </source>
</evidence>
<dbReference type="EMBL" id="FPAA01000004">
    <property type="protein sequence ID" value="SFS61366.1"/>
    <property type="molecule type" value="Genomic_DNA"/>
</dbReference>
<dbReference type="AlphaFoldDB" id="A0A1I6R9P5"/>
<reference evidence="2" key="1">
    <citation type="submission" date="2016-10" db="EMBL/GenBank/DDBJ databases">
        <authorList>
            <person name="Varghese N."/>
            <person name="Submissions S."/>
        </authorList>
    </citation>
    <scope>NUCLEOTIDE SEQUENCE [LARGE SCALE GENOMIC DNA]</scope>
    <source>
        <strain evidence="2">DSM 45789</strain>
    </source>
</reference>
<accession>A0A1I6R9P5</accession>
<proteinExistence type="predicted"/>
<gene>
    <name evidence="1" type="ORF">SAMN05444972_104305</name>
</gene>
<name>A0A1I6R9P5_9BACL</name>
<dbReference type="RefSeq" id="WP_091836127.1">
    <property type="nucleotide sequence ID" value="NZ_FPAA01000004.1"/>
</dbReference>
<dbReference type="Proteomes" id="UP000198660">
    <property type="component" value="Unassembled WGS sequence"/>
</dbReference>
<evidence type="ECO:0000313" key="2">
    <source>
        <dbReference type="Proteomes" id="UP000198660"/>
    </source>
</evidence>
<protein>
    <submittedName>
        <fullName evidence="1">Uncharacterized protein</fullName>
    </submittedName>
</protein>
<organism evidence="1 2">
    <name type="scientific">Marininema halotolerans</name>
    <dbReference type="NCBI Taxonomy" id="1155944"/>
    <lineage>
        <taxon>Bacteria</taxon>
        <taxon>Bacillati</taxon>
        <taxon>Bacillota</taxon>
        <taxon>Bacilli</taxon>
        <taxon>Bacillales</taxon>
        <taxon>Thermoactinomycetaceae</taxon>
        <taxon>Marininema</taxon>
    </lineage>
</organism>
<keyword evidence="2" id="KW-1185">Reference proteome</keyword>
<sequence>MDIKAILQGPGPGTGIFLAASIHVNLSPDGQCATFRLINETPLSTDNPDPLIDQLLFNLADLDSTQNQLRLVAATYTPAGGDPVPASWLFEDSSGPPPDGFDHNSGGCGRFQYLVAFNRQAGGRGDQRLRRGDLLTFTLCLQDPTSTLTDHTFTAAPYARMGQSRIALSFQRLGQDGELSDCLFTLGVVPVTPVEPPPTPPPPPNDFVNDDMIMPLPSVVPPGNPALQPMVILVPFTGTGNNTVYIAEPAPGHQFTSNTSKYYRGSCFLIAMVEE</sequence>